<dbReference type="AlphaFoldDB" id="A0A0A8Z5U8"/>
<dbReference type="EMBL" id="GBRH01267663">
    <property type="protein sequence ID" value="JAD30232.1"/>
    <property type="molecule type" value="Transcribed_RNA"/>
</dbReference>
<evidence type="ECO:0000313" key="1">
    <source>
        <dbReference type="EMBL" id="JAD30232.1"/>
    </source>
</evidence>
<protein>
    <submittedName>
        <fullName evidence="1">Uncharacterized protein</fullName>
    </submittedName>
</protein>
<reference evidence="1" key="1">
    <citation type="submission" date="2014-09" db="EMBL/GenBank/DDBJ databases">
        <authorList>
            <person name="Magalhaes I.L.F."/>
            <person name="Oliveira U."/>
            <person name="Santos F.R."/>
            <person name="Vidigal T.H.D.A."/>
            <person name="Brescovit A.D."/>
            <person name="Santos A.J."/>
        </authorList>
    </citation>
    <scope>NUCLEOTIDE SEQUENCE</scope>
    <source>
        <tissue evidence="1">Shoot tissue taken approximately 20 cm above the soil surface</tissue>
    </source>
</reference>
<proteinExistence type="predicted"/>
<reference evidence="1" key="2">
    <citation type="journal article" date="2015" name="Data Brief">
        <title>Shoot transcriptome of the giant reed, Arundo donax.</title>
        <authorList>
            <person name="Barrero R.A."/>
            <person name="Guerrero F.D."/>
            <person name="Moolhuijzen P."/>
            <person name="Goolsby J.A."/>
            <person name="Tidwell J."/>
            <person name="Bellgard S.E."/>
            <person name="Bellgard M.I."/>
        </authorList>
    </citation>
    <scope>NUCLEOTIDE SEQUENCE</scope>
    <source>
        <tissue evidence="1">Shoot tissue taken approximately 20 cm above the soil surface</tissue>
    </source>
</reference>
<accession>A0A0A8Z5U8</accession>
<sequence length="48" mass="5583">MSRSLHVSRCSSLCLQIYRFCLGASFLHVGYRPVLWCHRPLLMFATQP</sequence>
<name>A0A0A8Z5U8_ARUDO</name>
<organism evidence="1">
    <name type="scientific">Arundo donax</name>
    <name type="common">Giant reed</name>
    <name type="synonym">Donax arundinaceus</name>
    <dbReference type="NCBI Taxonomy" id="35708"/>
    <lineage>
        <taxon>Eukaryota</taxon>
        <taxon>Viridiplantae</taxon>
        <taxon>Streptophyta</taxon>
        <taxon>Embryophyta</taxon>
        <taxon>Tracheophyta</taxon>
        <taxon>Spermatophyta</taxon>
        <taxon>Magnoliopsida</taxon>
        <taxon>Liliopsida</taxon>
        <taxon>Poales</taxon>
        <taxon>Poaceae</taxon>
        <taxon>PACMAD clade</taxon>
        <taxon>Arundinoideae</taxon>
        <taxon>Arundineae</taxon>
        <taxon>Arundo</taxon>
    </lineage>
</organism>